<reference evidence="1 2" key="1">
    <citation type="journal article" date="2015" name="Proc. Natl. Acad. Sci. U.S.A.">
        <title>The resurrection genome of Boea hygrometrica: A blueprint for survival of dehydration.</title>
        <authorList>
            <person name="Xiao L."/>
            <person name="Yang G."/>
            <person name="Zhang L."/>
            <person name="Yang X."/>
            <person name="Zhao S."/>
            <person name="Ji Z."/>
            <person name="Zhou Q."/>
            <person name="Hu M."/>
            <person name="Wang Y."/>
            <person name="Chen M."/>
            <person name="Xu Y."/>
            <person name="Jin H."/>
            <person name="Xiao X."/>
            <person name="Hu G."/>
            <person name="Bao F."/>
            <person name="Hu Y."/>
            <person name="Wan P."/>
            <person name="Li L."/>
            <person name="Deng X."/>
            <person name="Kuang T."/>
            <person name="Xiang C."/>
            <person name="Zhu J.K."/>
            <person name="Oliver M.J."/>
            <person name="He Y."/>
        </authorList>
    </citation>
    <scope>NUCLEOTIDE SEQUENCE [LARGE SCALE GENOMIC DNA]</scope>
    <source>
        <strain evidence="2">cv. XS01</strain>
    </source>
</reference>
<dbReference type="Proteomes" id="UP000250235">
    <property type="component" value="Unassembled WGS sequence"/>
</dbReference>
<sequence>MELFHNASVIDDKVFSAVQGKAVEISEEVFAGTFELPIEGLTDMHDVPKDLVFDARIAFSTDGQQLKTSCKKREMKFEFRLLNDILAKTVMSKLVF</sequence>
<accession>A0A2Z6ZYH5</accession>
<evidence type="ECO:0000313" key="1">
    <source>
        <dbReference type="EMBL" id="KZT75863.1"/>
    </source>
</evidence>
<dbReference type="AlphaFoldDB" id="A0A2Z6ZYH5"/>
<proteinExistence type="predicted"/>
<organism evidence="1 2">
    <name type="scientific">Dorcoceras hygrometricum</name>
    <dbReference type="NCBI Taxonomy" id="472368"/>
    <lineage>
        <taxon>Eukaryota</taxon>
        <taxon>Viridiplantae</taxon>
        <taxon>Streptophyta</taxon>
        <taxon>Embryophyta</taxon>
        <taxon>Tracheophyta</taxon>
        <taxon>Spermatophyta</taxon>
        <taxon>Magnoliopsida</taxon>
        <taxon>eudicotyledons</taxon>
        <taxon>Gunneridae</taxon>
        <taxon>Pentapetalae</taxon>
        <taxon>asterids</taxon>
        <taxon>lamiids</taxon>
        <taxon>Lamiales</taxon>
        <taxon>Gesneriaceae</taxon>
        <taxon>Didymocarpoideae</taxon>
        <taxon>Trichosporeae</taxon>
        <taxon>Loxocarpinae</taxon>
        <taxon>Dorcoceras</taxon>
    </lineage>
</organism>
<gene>
    <name evidence="1" type="ORF">F511_47112</name>
</gene>
<evidence type="ECO:0000313" key="2">
    <source>
        <dbReference type="Proteomes" id="UP000250235"/>
    </source>
</evidence>
<name>A0A2Z6ZYH5_9LAMI</name>
<keyword evidence="2" id="KW-1185">Reference proteome</keyword>
<protein>
    <submittedName>
        <fullName evidence="1">Uncharacterized protein</fullName>
    </submittedName>
</protein>
<dbReference type="OrthoDB" id="1839301at2759"/>
<dbReference type="EMBL" id="KV182253">
    <property type="protein sequence ID" value="KZT75863.1"/>
    <property type="molecule type" value="Genomic_DNA"/>
</dbReference>